<dbReference type="Proteomes" id="UP000190135">
    <property type="component" value="Unassembled WGS sequence"/>
</dbReference>
<sequence length="59" mass="6351">MDKDEVKGAAKEMGGKVKKAAGDLTDNDRMKAEGEMDRVEGKTQKNVGKVKDAVKDALD</sequence>
<protein>
    <submittedName>
        <fullName evidence="4">CsbD-like</fullName>
    </submittedName>
</protein>
<feature type="region of interest" description="Disordered" evidence="2">
    <location>
        <begin position="1"/>
        <end position="59"/>
    </location>
</feature>
<feature type="compositionally biased region" description="Basic and acidic residues" evidence="2">
    <location>
        <begin position="26"/>
        <end position="59"/>
    </location>
</feature>
<dbReference type="SUPFAM" id="SSF69047">
    <property type="entry name" value="Hypothetical protein YjbJ"/>
    <property type="match status" value="1"/>
</dbReference>
<accession>A0A1T4PZT3</accession>
<proteinExistence type="inferred from homology"/>
<name>A0A1T4PZT3_9HYPH</name>
<dbReference type="OrthoDB" id="7907855at2"/>
<comment type="similarity">
    <text evidence="1">Belongs to the UPF0337 (CsbD) family.</text>
</comment>
<evidence type="ECO:0000256" key="2">
    <source>
        <dbReference type="SAM" id="MobiDB-lite"/>
    </source>
</evidence>
<dbReference type="RefSeq" id="WP_078707782.1">
    <property type="nucleotide sequence ID" value="NZ_FUXL01000004.1"/>
</dbReference>
<evidence type="ECO:0000259" key="3">
    <source>
        <dbReference type="Pfam" id="PF05532"/>
    </source>
</evidence>
<feature type="compositionally biased region" description="Basic and acidic residues" evidence="2">
    <location>
        <begin position="1"/>
        <end position="15"/>
    </location>
</feature>
<feature type="domain" description="CsbD-like" evidence="3">
    <location>
        <begin position="4"/>
        <end position="56"/>
    </location>
</feature>
<dbReference type="AlphaFoldDB" id="A0A1T4PZT3"/>
<evidence type="ECO:0000256" key="1">
    <source>
        <dbReference type="ARBA" id="ARBA00009129"/>
    </source>
</evidence>
<evidence type="ECO:0000313" key="5">
    <source>
        <dbReference type="Proteomes" id="UP000190135"/>
    </source>
</evidence>
<dbReference type="EMBL" id="FUXL01000004">
    <property type="protein sequence ID" value="SJZ96807.1"/>
    <property type="molecule type" value="Genomic_DNA"/>
</dbReference>
<dbReference type="Pfam" id="PF05532">
    <property type="entry name" value="CsbD"/>
    <property type="match status" value="1"/>
</dbReference>
<dbReference type="STRING" id="1365950.SAMN05428963_104261"/>
<dbReference type="InterPro" id="IPR008462">
    <property type="entry name" value="CsbD"/>
</dbReference>
<dbReference type="Gene3D" id="1.10.1470.10">
    <property type="entry name" value="YjbJ"/>
    <property type="match status" value="1"/>
</dbReference>
<dbReference type="InterPro" id="IPR036629">
    <property type="entry name" value="YjbJ_sf"/>
</dbReference>
<keyword evidence="5" id="KW-1185">Reference proteome</keyword>
<organism evidence="4 5">
    <name type="scientific">Consotaella salsifontis</name>
    <dbReference type="NCBI Taxonomy" id="1365950"/>
    <lineage>
        <taxon>Bacteria</taxon>
        <taxon>Pseudomonadati</taxon>
        <taxon>Pseudomonadota</taxon>
        <taxon>Alphaproteobacteria</taxon>
        <taxon>Hyphomicrobiales</taxon>
        <taxon>Aurantimonadaceae</taxon>
        <taxon>Consotaella</taxon>
    </lineage>
</organism>
<reference evidence="4 5" key="1">
    <citation type="submission" date="2017-02" db="EMBL/GenBank/DDBJ databases">
        <authorList>
            <person name="Peterson S.W."/>
        </authorList>
    </citation>
    <scope>NUCLEOTIDE SEQUENCE [LARGE SCALE GENOMIC DNA]</scope>
    <source>
        <strain evidence="4 5">USBA 369</strain>
    </source>
</reference>
<gene>
    <name evidence="4" type="ORF">SAMN05428963_104261</name>
</gene>
<evidence type="ECO:0000313" key="4">
    <source>
        <dbReference type="EMBL" id="SJZ96807.1"/>
    </source>
</evidence>